<dbReference type="PANTHER" id="PTHR33254:SF4">
    <property type="entry name" value="4-HYDROXY-4-METHYL-2-OXOGLUTARATE ALDOLASE 3-RELATED"/>
    <property type="match status" value="1"/>
</dbReference>
<evidence type="ECO:0000256" key="2">
    <source>
        <dbReference type="ARBA" id="ARBA00016549"/>
    </source>
</evidence>
<organism evidence="6 7">
    <name type="scientific">Allopusillimonas soli</name>
    <dbReference type="NCBI Taxonomy" id="659016"/>
    <lineage>
        <taxon>Bacteria</taxon>
        <taxon>Pseudomonadati</taxon>
        <taxon>Pseudomonadota</taxon>
        <taxon>Betaproteobacteria</taxon>
        <taxon>Burkholderiales</taxon>
        <taxon>Alcaligenaceae</taxon>
        <taxon>Allopusillimonas</taxon>
    </lineage>
</organism>
<dbReference type="Pfam" id="PF03737">
    <property type="entry name" value="RraA-like"/>
    <property type="match status" value="1"/>
</dbReference>
<proteinExistence type="predicted"/>
<feature type="binding site" evidence="5">
    <location>
        <position position="123"/>
    </location>
    <ligand>
        <name>substrate</name>
    </ligand>
</feature>
<dbReference type="RefSeq" id="WP_129968153.1">
    <property type="nucleotide sequence ID" value="NZ_JACCEW010000001.1"/>
</dbReference>
<feature type="binding site" evidence="5">
    <location>
        <position position="122"/>
    </location>
    <ligand>
        <name>substrate</name>
    </ligand>
</feature>
<sequence>MTLLQLKKSIQGNLLRMDESLVTRAAPIPCATLSDAMKGRGTLNSRIKALSSHMRVCGPALTVETAAGDNLMFHAALAQARPGDVIVVDGHGYQDRAICGEIMATQAKALGVAGFIVDAAVRDVQILAKGDFPVFSIGTHPLGPTKSGQGRINFPVTVGGIIVYPGDLIVGDADGVVAIGHDDIEHVLKLAITKLKNEEQRIKAIHNGEPIAPWLKAHLNKLGLLRFDAER</sequence>
<feature type="binding site" evidence="5">
    <location>
        <begin position="100"/>
        <end position="103"/>
    </location>
    <ligand>
        <name>substrate</name>
    </ligand>
</feature>
<comment type="cofactor">
    <cofactor evidence="1">
        <name>a divalent metal cation</name>
        <dbReference type="ChEBI" id="CHEBI:60240"/>
    </cofactor>
</comment>
<dbReference type="AlphaFoldDB" id="A0A853F6Q5"/>
<keyword evidence="5" id="KW-0460">Magnesium</keyword>
<keyword evidence="5" id="KW-0479">Metal-binding</keyword>
<protein>
    <recommendedName>
        <fullName evidence="2">Putative 4-hydroxy-4-methyl-2-oxoglutarate aldolase</fullName>
    </recommendedName>
    <alternativeName>
        <fullName evidence="3">Regulator of ribonuclease activity homolog</fullName>
    </alternativeName>
    <alternativeName>
        <fullName evidence="4">RraA-like protein</fullName>
    </alternativeName>
</protein>
<dbReference type="SUPFAM" id="SSF89562">
    <property type="entry name" value="RraA-like"/>
    <property type="match status" value="1"/>
</dbReference>
<dbReference type="PANTHER" id="PTHR33254">
    <property type="entry name" value="4-HYDROXY-4-METHYL-2-OXOGLUTARATE ALDOLASE 3-RELATED"/>
    <property type="match status" value="1"/>
</dbReference>
<evidence type="ECO:0000313" key="7">
    <source>
        <dbReference type="Proteomes" id="UP000580517"/>
    </source>
</evidence>
<dbReference type="CDD" id="cd16841">
    <property type="entry name" value="RraA_family"/>
    <property type="match status" value="1"/>
</dbReference>
<dbReference type="EMBL" id="JACCEW010000001">
    <property type="protein sequence ID" value="NYT36254.1"/>
    <property type="molecule type" value="Genomic_DNA"/>
</dbReference>
<reference evidence="6 7" key="1">
    <citation type="submission" date="2020-07" db="EMBL/GenBank/DDBJ databases">
        <title>Taxonomic revisions and descriptions of new bacterial species based on genomic comparisons in the high-G+C-content subgroup of the family Alcaligenaceae.</title>
        <authorList>
            <person name="Szabo A."/>
            <person name="Felfoldi T."/>
        </authorList>
    </citation>
    <scope>NUCLEOTIDE SEQUENCE [LARGE SCALE GENOMIC DNA]</scope>
    <source>
        <strain evidence="6 7">DSM 25264</strain>
    </source>
</reference>
<dbReference type="InterPro" id="IPR005493">
    <property type="entry name" value="RraA/RraA-like"/>
</dbReference>
<evidence type="ECO:0000256" key="4">
    <source>
        <dbReference type="ARBA" id="ARBA00030169"/>
    </source>
</evidence>
<keyword evidence="7" id="KW-1185">Reference proteome</keyword>
<comment type="caution">
    <text evidence="6">The sequence shown here is derived from an EMBL/GenBank/DDBJ whole genome shotgun (WGS) entry which is preliminary data.</text>
</comment>
<dbReference type="GO" id="GO:0046872">
    <property type="term" value="F:metal ion binding"/>
    <property type="evidence" value="ECO:0007669"/>
    <property type="project" value="UniProtKB-KW"/>
</dbReference>
<gene>
    <name evidence="6" type="ORF">H0A68_05160</name>
</gene>
<name>A0A853F6Q5_9BURK</name>
<dbReference type="Gene3D" id="3.50.30.40">
    <property type="entry name" value="Ribonuclease E inhibitor RraA/RraA-like"/>
    <property type="match status" value="1"/>
</dbReference>
<comment type="cofactor">
    <cofactor evidence="5">
        <name>Mg(2+)</name>
        <dbReference type="ChEBI" id="CHEBI:18420"/>
    </cofactor>
</comment>
<evidence type="ECO:0000256" key="5">
    <source>
        <dbReference type="PIRSR" id="PIRSR605493-1"/>
    </source>
</evidence>
<dbReference type="OrthoDB" id="8717144at2"/>
<dbReference type="Proteomes" id="UP000580517">
    <property type="component" value="Unassembled WGS sequence"/>
</dbReference>
<evidence type="ECO:0000256" key="3">
    <source>
        <dbReference type="ARBA" id="ARBA00029596"/>
    </source>
</evidence>
<evidence type="ECO:0000256" key="1">
    <source>
        <dbReference type="ARBA" id="ARBA00001968"/>
    </source>
</evidence>
<evidence type="ECO:0000313" key="6">
    <source>
        <dbReference type="EMBL" id="NYT36254.1"/>
    </source>
</evidence>
<accession>A0A853F6Q5</accession>
<dbReference type="InterPro" id="IPR036704">
    <property type="entry name" value="RraA/RraA-like_sf"/>
</dbReference>